<dbReference type="AlphaFoldDB" id="A0A9P9BW27"/>
<keyword evidence="3" id="KW-1185">Reference proteome</keyword>
<feature type="region of interest" description="Disordered" evidence="1">
    <location>
        <begin position="90"/>
        <end position="140"/>
    </location>
</feature>
<dbReference type="GeneID" id="70187467"/>
<protein>
    <recommendedName>
        <fullName evidence="4">BZIP domain-containing protein</fullName>
    </recommendedName>
</protein>
<dbReference type="SUPFAM" id="SSF57959">
    <property type="entry name" value="Leucine zipper domain"/>
    <property type="match status" value="1"/>
</dbReference>
<dbReference type="InterPro" id="IPR046347">
    <property type="entry name" value="bZIP_sf"/>
</dbReference>
<feature type="region of interest" description="Disordered" evidence="1">
    <location>
        <begin position="336"/>
        <end position="361"/>
    </location>
</feature>
<dbReference type="CDD" id="cd14688">
    <property type="entry name" value="bZIP_YAP"/>
    <property type="match status" value="1"/>
</dbReference>
<evidence type="ECO:0000256" key="1">
    <source>
        <dbReference type="SAM" id="MobiDB-lite"/>
    </source>
</evidence>
<sequence>MPDGGHGSETRGSTSGATEPASDEISVRRERGKLAQRAFRQRQIDMIRILKDENAKLKDAISTISTAAYRSQRELKDAITEACRIAELNPSGAAHESSPAQQADDDFEHGSVTTQSPRPSSAQPLSSSYPPLGQGASAWPAPLELRSPHIDTSQPGLGSNSLYGFDPSHNQGYVNSHADLFAPPVAHMNAAPINGLRPAHAPSFSTVYSQGYAEIPPRGKSPDMMPFDQSIQPYLPSRSSPPRQEHATAILQAQAPEDIMPYLGPRAYTIAGQVYWATLGYAWQVLRTLDTSYPAHSPETLGTVYNLFHIDATNPQSTAVVKDHLYRRLAFRKQRAASVRPGEAPSQHHLANHGQQHQQHPPRACFEIDPWGAAAALPAPHLTG</sequence>
<evidence type="ECO:0000313" key="2">
    <source>
        <dbReference type="EMBL" id="KAH7040933.1"/>
    </source>
</evidence>
<comment type="caution">
    <text evidence="2">The sequence shown here is derived from an EMBL/GenBank/DDBJ whole genome shotgun (WGS) entry which is preliminary data.</text>
</comment>
<dbReference type="EMBL" id="JAGTJQ010000001">
    <property type="protein sequence ID" value="KAH7040933.1"/>
    <property type="molecule type" value="Genomic_DNA"/>
</dbReference>
<accession>A0A9P9BW27</accession>
<dbReference type="OrthoDB" id="2735536at2759"/>
<dbReference type="GO" id="GO:0003700">
    <property type="term" value="F:DNA-binding transcription factor activity"/>
    <property type="evidence" value="ECO:0007669"/>
    <property type="project" value="InterPro"/>
</dbReference>
<reference evidence="2" key="1">
    <citation type="journal article" date="2021" name="Nat. Commun.">
        <title>Genetic determinants of endophytism in the Arabidopsis root mycobiome.</title>
        <authorList>
            <person name="Mesny F."/>
            <person name="Miyauchi S."/>
            <person name="Thiergart T."/>
            <person name="Pickel B."/>
            <person name="Atanasova L."/>
            <person name="Karlsson M."/>
            <person name="Huettel B."/>
            <person name="Barry K.W."/>
            <person name="Haridas S."/>
            <person name="Chen C."/>
            <person name="Bauer D."/>
            <person name="Andreopoulos W."/>
            <person name="Pangilinan J."/>
            <person name="LaButti K."/>
            <person name="Riley R."/>
            <person name="Lipzen A."/>
            <person name="Clum A."/>
            <person name="Drula E."/>
            <person name="Henrissat B."/>
            <person name="Kohler A."/>
            <person name="Grigoriev I.V."/>
            <person name="Martin F.M."/>
            <person name="Hacquard S."/>
        </authorList>
    </citation>
    <scope>NUCLEOTIDE SEQUENCE</scope>
    <source>
        <strain evidence="2">MPI-CAGE-CH-0230</strain>
    </source>
</reference>
<feature type="region of interest" description="Disordered" evidence="1">
    <location>
        <begin position="1"/>
        <end position="37"/>
    </location>
</feature>
<proteinExistence type="predicted"/>
<feature type="compositionally biased region" description="Polar residues" evidence="1">
    <location>
        <begin position="111"/>
        <end position="129"/>
    </location>
</feature>
<name>A0A9P9BW27_9PEZI</name>
<dbReference type="RefSeq" id="XP_046018988.1">
    <property type="nucleotide sequence ID" value="XM_046157921.1"/>
</dbReference>
<evidence type="ECO:0000313" key="3">
    <source>
        <dbReference type="Proteomes" id="UP000756346"/>
    </source>
</evidence>
<evidence type="ECO:0008006" key="4">
    <source>
        <dbReference type="Google" id="ProtNLM"/>
    </source>
</evidence>
<gene>
    <name evidence="2" type="ORF">B0I36DRAFT_358161</name>
</gene>
<dbReference type="Proteomes" id="UP000756346">
    <property type="component" value="Unassembled WGS sequence"/>
</dbReference>
<organism evidence="2 3">
    <name type="scientific">Microdochium trichocladiopsis</name>
    <dbReference type="NCBI Taxonomy" id="1682393"/>
    <lineage>
        <taxon>Eukaryota</taxon>
        <taxon>Fungi</taxon>
        <taxon>Dikarya</taxon>
        <taxon>Ascomycota</taxon>
        <taxon>Pezizomycotina</taxon>
        <taxon>Sordariomycetes</taxon>
        <taxon>Xylariomycetidae</taxon>
        <taxon>Xylariales</taxon>
        <taxon>Microdochiaceae</taxon>
        <taxon>Microdochium</taxon>
    </lineage>
</organism>